<accession>A0AAN6V3T3</accession>
<evidence type="ECO:0000256" key="1">
    <source>
        <dbReference type="SAM" id="MobiDB-lite"/>
    </source>
</evidence>
<name>A0AAN6V3T3_9PEZI</name>
<reference evidence="2" key="2">
    <citation type="submission" date="2023-05" db="EMBL/GenBank/DDBJ databases">
        <authorList>
            <consortium name="Lawrence Berkeley National Laboratory"/>
            <person name="Steindorff A."/>
            <person name="Hensen N."/>
            <person name="Bonometti L."/>
            <person name="Westerberg I."/>
            <person name="Brannstrom I.O."/>
            <person name="Guillou S."/>
            <person name="Cros-Aarteil S."/>
            <person name="Calhoun S."/>
            <person name="Haridas S."/>
            <person name="Kuo A."/>
            <person name="Mondo S."/>
            <person name="Pangilinan J."/>
            <person name="Riley R."/>
            <person name="Labutti K."/>
            <person name="Andreopoulos B."/>
            <person name="Lipzen A."/>
            <person name="Chen C."/>
            <person name="Yanf M."/>
            <person name="Daum C."/>
            <person name="Ng V."/>
            <person name="Clum A."/>
            <person name="Ohm R."/>
            <person name="Martin F."/>
            <person name="Silar P."/>
            <person name="Natvig D."/>
            <person name="Lalanne C."/>
            <person name="Gautier V."/>
            <person name="Ament-Velasquez S.L."/>
            <person name="Kruys A."/>
            <person name="Hutchinson M.I."/>
            <person name="Powell A.J."/>
            <person name="Barry K."/>
            <person name="Miller A.N."/>
            <person name="Grigoriev I.V."/>
            <person name="Debuchy R."/>
            <person name="Gladieux P."/>
            <person name="Thoren M.H."/>
            <person name="Johannesson H."/>
        </authorList>
    </citation>
    <scope>NUCLEOTIDE SEQUENCE</scope>
    <source>
        <strain evidence="2">CBS 141.50</strain>
    </source>
</reference>
<feature type="compositionally biased region" description="Pro residues" evidence="1">
    <location>
        <begin position="68"/>
        <end position="80"/>
    </location>
</feature>
<feature type="compositionally biased region" description="Polar residues" evidence="1">
    <location>
        <begin position="127"/>
        <end position="142"/>
    </location>
</feature>
<feature type="compositionally biased region" description="Pro residues" evidence="1">
    <location>
        <begin position="364"/>
        <end position="375"/>
    </location>
</feature>
<gene>
    <name evidence="2" type="ORF">C8A04DRAFT_28107</name>
</gene>
<feature type="compositionally biased region" description="Low complexity" evidence="1">
    <location>
        <begin position="1"/>
        <end position="13"/>
    </location>
</feature>
<sequence length="375" mass="40312">MPLSSSKSSTSLRSADDPQQAADSRGLLSPGRFVEKLTRKLSKQSLRLSRLGPGQQQMQPTLTTEPSLPSPSLPPLPPLPSLSSLPPLSPTEAATNPSTTTTLGGDASELHSFQPWTGYAAGGRSSYLATSRPTSYVSSRRTTPGGYAPPMLDLGDPIEIDPDYLDPQPEPQLEPPLEVRPEKPDDKRLADLKRPRRQTSGQLRSLARSVDQRLEDMIADGTQCIVRNEPLPTTTTEPPSAPPTRPSSTIYADPVFIEPDPECCLPNTGTALEVDENETGEGSELLSDLFGQSGTTSLRNASGPGGIRKHTVNGVDLRYRLSADAALRCTNVVRSRPRMRKRNKPRHGSGVSSIVTSPTMSCAPSPPLPPMNYPP</sequence>
<reference evidence="2" key="1">
    <citation type="journal article" date="2023" name="Mol. Phylogenet. Evol.">
        <title>Genome-scale phylogeny and comparative genomics of the fungal order Sordariales.</title>
        <authorList>
            <person name="Hensen N."/>
            <person name="Bonometti L."/>
            <person name="Westerberg I."/>
            <person name="Brannstrom I.O."/>
            <person name="Guillou S."/>
            <person name="Cros-Aarteil S."/>
            <person name="Calhoun S."/>
            <person name="Haridas S."/>
            <person name="Kuo A."/>
            <person name="Mondo S."/>
            <person name="Pangilinan J."/>
            <person name="Riley R."/>
            <person name="LaButti K."/>
            <person name="Andreopoulos B."/>
            <person name="Lipzen A."/>
            <person name="Chen C."/>
            <person name="Yan M."/>
            <person name="Daum C."/>
            <person name="Ng V."/>
            <person name="Clum A."/>
            <person name="Steindorff A."/>
            <person name="Ohm R.A."/>
            <person name="Martin F."/>
            <person name="Silar P."/>
            <person name="Natvig D.O."/>
            <person name="Lalanne C."/>
            <person name="Gautier V."/>
            <person name="Ament-Velasquez S.L."/>
            <person name="Kruys A."/>
            <person name="Hutchinson M.I."/>
            <person name="Powell A.J."/>
            <person name="Barry K."/>
            <person name="Miller A.N."/>
            <person name="Grigoriev I.V."/>
            <person name="Debuchy R."/>
            <person name="Gladieux P."/>
            <person name="Hiltunen Thoren M."/>
            <person name="Johannesson H."/>
        </authorList>
    </citation>
    <scope>NUCLEOTIDE SEQUENCE</scope>
    <source>
        <strain evidence="2">CBS 141.50</strain>
    </source>
</reference>
<dbReference type="AlphaFoldDB" id="A0AAN6V3T3"/>
<feature type="region of interest" description="Disordered" evidence="1">
    <location>
        <begin position="334"/>
        <end position="375"/>
    </location>
</feature>
<feature type="compositionally biased region" description="Polar residues" evidence="1">
    <location>
        <begin position="350"/>
        <end position="362"/>
    </location>
</feature>
<feature type="compositionally biased region" description="Polar residues" evidence="1">
    <location>
        <begin position="54"/>
        <end position="65"/>
    </location>
</feature>
<keyword evidence="3" id="KW-1185">Reference proteome</keyword>
<feature type="compositionally biased region" description="Basic residues" evidence="1">
    <location>
        <begin position="335"/>
        <end position="347"/>
    </location>
</feature>
<dbReference type="EMBL" id="MU853579">
    <property type="protein sequence ID" value="KAK4144205.1"/>
    <property type="molecule type" value="Genomic_DNA"/>
</dbReference>
<feature type="compositionally biased region" description="Basic and acidic residues" evidence="1">
    <location>
        <begin position="177"/>
        <end position="193"/>
    </location>
</feature>
<dbReference type="Proteomes" id="UP001302676">
    <property type="component" value="Unassembled WGS sequence"/>
</dbReference>
<feature type="compositionally biased region" description="Low complexity" evidence="1">
    <location>
        <begin position="81"/>
        <end position="102"/>
    </location>
</feature>
<feature type="region of interest" description="Disordered" evidence="1">
    <location>
        <begin position="221"/>
        <end position="248"/>
    </location>
</feature>
<dbReference type="RefSeq" id="XP_062637576.1">
    <property type="nucleotide sequence ID" value="XM_062780525.1"/>
</dbReference>
<feature type="region of interest" description="Disordered" evidence="1">
    <location>
        <begin position="1"/>
        <end position="208"/>
    </location>
</feature>
<protein>
    <submittedName>
        <fullName evidence="2">Uncharacterized protein</fullName>
    </submittedName>
</protein>
<dbReference type="GeneID" id="87817138"/>
<comment type="caution">
    <text evidence="2">The sequence shown here is derived from an EMBL/GenBank/DDBJ whole genome shotgun (WGS) entry which is preliminary data.</text>
</comment>
<evidence type="ECO:0000313" key="2">
    <source>
        <dbReference type="EMBL" id="KAK4144205.1"/>
    </source>
</evidence>
<proteinExistence type="predicted"/>
<organism evidence="2 3">
    <name type="scientific">Dichotomopilus funicola</name>
    <dbReference type="NCBI Taxonomy" id="1934379"/>
    <lineage>
        <taxon>Eukaryota</taxon>
        <taxon>Fungi</taxon>
        <taxon>Dikarya</taxon>
        <taxon>Ascomycota</taxon>
        <taxon>Pezizomycotina</taxon>
        <taxon>Sordariomycetes</taxon>
        <taxon>Sordariomycetidae</taxon>
        <taxon>Sordariales</taxon>
        <taxon>Chaetomiaceae</taxon>
        <taxon>Dichotomopilus</taxon>
    </lineage>
</organism>
<evidence type="ECO:0000313" key="3">
    <source>
        <dbReference type="Proteomes" id="UP001302676"/>
    </source>
</evidence>